<proteinExistence type="predicted"/>
<comment type="caution">
    <text evidence="2">The sequence shown here is derived from an EMBL/GenBank/DDBJ whole genome shotgun (WGS) entry which is preliminary data.</text>
</comment>
<dbReference type="Proteomes" id="UP000553193">
    <property type="component" value="Unassembled WGS sequence"/>
</dbReference>
<reference evidence="2 3" key="1">
    <citation type="submission" date="2020-08" db="EMBL/GenBank/DDBJ databases">
        <title>Genomic Encyclopedia of Type Strains, Phase IV (KMG-IV): sequencing the most valuable type-strain genomes for metagenomic binning, comparative biology and taxonomic classification.</title>
        <authorList>
            <person name="Goeker M."/>
        </authorList>
    </citation>
    <scope>NUCLEOTIDE SEQUENCE [LARGE SCALE GENOMIC DNA]</scope>
    <source>
        <strain evidence="2 3">DSM 19979</strain>
    </source>
</reference>
<keyword evidence="3" id="KW-1185">Reference proteome</keyword>
<sequence>MGVEPEVARGRMWQSGTLPRAGAMALVLAAMLLFLSWLSPDRAPPTDVDRYLRRGEVAGAEALRADLVRLSPAGTDSGPAVQHLISLGFNCVAPILPNGSWTCLHRRPAEGRVLLSFEARVRLDRGSTAEITTRIWDEPIR</sequence>
<gene>
    <name evidence="2" type="ORF">GGQ83_001375</name>
</gene>
<keyword evidence="1" id="KW-1133">Transmembrane helix</keyword>
<protein>
    <submittedName>
        <fullName evidence="2">Uncharacterized protein</fullName>
    </submittedName>
</protein>
<keyword evidence="1" id="KW-0812">Transmembrane</keyword>
<accession>A0A840A7A7</accession>
<name>A0A840A7A7_9PROT</name>
<dbReference type="EMBL" id="JACIDJ010000002">
    <property type="protein sequence ID" value="MBB3897938.1"/>
    <property type="molecule type" value="Genomic_DNA"/>
</dbReference>
<dbReference type="RefSeq" id="WP_184383051.1">
    <property type="nucleotide sequence ID" value="NZ_JACIDJ010000002.1"/>
</dbReference>
<evidence type="ECO:0000313" key="2">
    <source>
        <dbReference type="EMBL" id="MBB3897938.1"/>
    </source>
</evidence>
<dbReference type="AlphaFoldDB" id="A0A840A7A7"/>
<keyword evidence="1" id="KW-0472">Membrane</keyword>
<feature type="transmembrane region" description="Helical" evidence="1">
    <location>
        <begin position="21"/>
        <end position="38"/>
    </location>
</feature>
<evidence type="ECO:0000256" key="1">
    <source>
        <dbReference type="SAM" id="Phobius"/>
    </source>
</evidence>
<evidence type="ECO:0000313" key="3">
    <source>
        <dbReference type="Proteomes" id="UP000553193"/>
    </source>
</evidence>
<organism evidence="2 3">
    <name type="scientific">Roseococcus suduntuyensis</name>
    <dbReference type="NCBI Taxonomy" id="455361"/>
    <lineage>
        <taxon>Bacteria</taxon>
        <taxon>Pseudomonadati</taxon>
        <taxon>Pseudomonadota</taxon>
        <taxon>Alphaproteobacteria</taxon>
        <taxon>Acetobacterales</taxon>
        <taxon>Roseomonadaceae</taxon>
        <taxon>Roseococcus</taxon>
    </lineage>
</organism>